<sequence>MPYTTTTTSIATAATAATAATIHSSPQGSNLGFCQSTPRLSYTPCLQRHTLLHPVLPGLRSPFLLVTAEGGDSTKEE</sequence>
<dbReference type="GeneID" id="98118156"/>
<proteinExistence type="predicted"/>
<evidence type="ECO:0000313" key="1">
    <source>
        <dbReference type="EMBL" id="KAL2888043.1"/>
    </source>
</evidence>
<comment type="caution">
    <text evidence="1">The sequence shown here is derived from an EMBL/GenBank/DDBJ whole genome shotgun (WGS) entry which is preliminary data.</text>
</comment>
<keyword evidence="2" id="KW-1185">Reference proteome</keyword>
<evidence type="ECO:0000313" key="2">
    <source>
        <dbReference type="Proteomes" id="UP001610728"/>
    </source>
</evidence>
<accession>A0ABR4MIE0</accession>
<organism evidence="1 2">
    <name type="scientific">Ceratocystis lukuohia</name>
    <dbReference type="NCBI Taxonomy" id="2019550"/>
    <lineage>
        <taxon>Eukaryota</taxon>
        <taxon>Fungi</taxon>
        <taxon>Dikarya</taxon>
        <taxon>Ascomycota</taxon>
        <taxon>Pezizomycotina</taxon>
        <taxon>Sordariomycetes</taxon>
        <taxon>Hypocreomycetidae</taxon>
        <taxon>Microascales</taxon>
        <taxon>Ceratocystidaceae</taxon>
        <taxon>Ceratocystis</taxon>
    </lineage>
</organism>
<evidence type="ECO:0008006" key="3">
    <source>
        <dbReference type="Google" id="ProtNLM"/>
    </source>
</evidence>
<protein>
    <recommendedName>
        <fullName evidence="3">Secreted protein</fullName>
    </recommendedName>
</protein>
<gene>
    <name evidence="1" type="ORF">HOO65_040380</name>
</gene>
<dbReference type="RefSeq" id="XP_070859223.1">
    <property type="nucleotide sequence ID" value="XM_071000648.1"/>
</dbReference>
<name>A0ABR4MIE0_9PEZI</name>
<reference evidence="1 2" key="1">
    <citation type="submission" date="2020-05" db="EMBL/GenBank/DDBJ databases">
        <title>Ceratocystis lukuohia genome.</title>
        <authorList>
            <person name="Harrington T.C."/>
            <person name="Kim K."/>
            <person name="Mayers C.G."/>
        </authorList>
    </citation>
    <scope>NUCLEOTIDE SEQUENCE [LARGE SCALE GENOMIC DNA]</scope>
    <source>
        <strain evidence="1 2">C4212</strain>
    </source>
</reference>
<dbReference type="EMBL" id="JABSNW010000004">
    <property type="protein sequence ID" value="KAL2888043.1"/>
    <property type="molecule type" value="Genomic_DNA"/>
</dbReference>
<dbReference type="Proteomes" id="UP001610728">
    <property type="component" value="Unassembled WGS sequence"/>
</dbReference>